<reference evidence="7" key="1">
    <citation type="submission" date="2014-09" db="EMBL/GenBank/DDBJ databases">
        <authorList>
            <person name="Hjerde E."/>
        </authorList>
    </citation>
    <scope>NUCLEOTIDE SEQUENCE [LARGE SCALE GENOMIC DNA]</scope>
    <source>
        <strain evidence="7">06/09/139</strain>
    </source>
</reference>
<keyword evidence="7" id="KW-1185">Reference proteome</keyword>
<dbReference type="AlphaFoldDB" id="A0A090KG75"/>
<dbReference type="Proteomes" id="UP000032427">
    <property type="component" value="Chromosome 1"/>
</dbReference>
<evidence type="ECO:0000256" key="5">
    <source>
        <dbReference type="SAM" id="SignalP"/>
    </source>
</evidence>
<dbReference type="STRING" id="80852.AWOD_I_0540"/>
<comment type="subcellular location">
    <subcellularLocation>
        <location evidence="1">Periplasm</location>
    </subcellularLocation>
</comment>
<organism evidence="6 7">
    <name type="scientific">Aliivibrio wodanis</name>
    <dbReference type="NCBI Taxonomy" id="80852"/>
    <lineage>
        <taxon>Bacteria</taxon>
        <taxon>Pseudomonadati</taxon>
        <taxon>Pseudomonadota</taxon>
        <taxon>Gammaproteobacteria</taxon>
        <taxon>Vibrionales</taxon>
        <taxon>Vibrionaceae</taxon>
        <taxon>Aliivibrio</taxon>
    </lineage>
</organism>
<name>A0A090KG75_9GAMM</name>
<evidence type="ECO:0000313" key="7">
    <source>
        <dbReference type="Proteomes" id="UP000032427"/>
    </source>
</evidence>
<accession>A0A090KG75</accession>
<dbReference type="GO" id="GO:0015846">
    <property type="term" value="P:polyamine transport"/>
    <property type="evidence" value="ECO:0007669"/>
    <property type="project" value="InterPro"/>
</dbReference>
<dbReference type="PRINTS" id="PR00909">
    <property type="entry name" value="SPERMDNBNDNG"/>
</dbReference>
<dbReference type="Pfam" id="PF13416">
    <property type="entry name" value="SBP_bac_8"/>
    <property type="match status" value="1"/>
</dbReference>
<proteinExistence type="predicted"/>
<feature type="chain" id="PRO_5001858367" evidence="5">
    <location>
        <begin position="23"/>
        <end position="351"/>
    </location>
</feature>
<dbReference type="PANTHER" id="PTHR30222:SF12">
    <property type="entry name" value="NORSPERMIDINE SENSOR"/>
    <property type="match status" value="1"/>
</dbReference>
<keyword evidence="4" id="KW-0574">Periplasm</keyword>
<keyword evidence="2" id="KW-0813">Transport</keyword>
<gene>
    <name evidence="6" type="primary">nspS1</name>
    <name evidence="6" type="ORF">AWOD_I_0540</name>
</gene>
<dbReference type="PATRIC" id="fig|80852.17.peg.548"/>
<evidence type="ECO:0000256" key="4">
    <source>
        <dbReference type="ARBA" id="ARBA00022764"/>
    </source>
</evidence>
<dbReference type="InterPro" id="IPR006059">
    <property type="entry name" value="SBP"/>
</dbReference>
<dbReference type="InterPro" id="IPR001188">
    <property type="entry name" value="Sperm_putr-bd"/>
</dbReference>
<keyword evidence="3 5" id="KW-0732">Signal</keyword>
<evidence type="ECO:0000313" key="6">
    <source>
        <dbReference type="EMBL" id="CED70634.1"/>
    </source>
</evidence>
<dbReference type="KEGG" id="awd:AWOD_I_0540"/>
<dbReference type="CDD" id="cd13590">
    <property type="entry name" value="PBP2_PotD_PotF_like"/>
    <property type="match status" value="1"/>
</dbReference>
<feature type="signal peptide" evidence="5">
    <location>
        <begin position="1"/>
        <end position="22"/>
    </location>
</feature>
<evidence type="ECO:0000256" key="1">
    <source>
        <dbReference type="ARBA" id="ARBA00004418"/>
    </source>
</evidence>
<sequence>MQLITLSTFALLSLSLASSAIASSKQNSSLTLLLWEGSIAPEVEEIWVNKTGIELDKVFIDSDNQRDKILYQRKTSNIDIVVIDSASQQELKENNIISDLSTLNHRSDMDKRWLNACGTHSIPYFWGTVGLVYRKDKFPTPPTSWASITEPADNIRGHIGLTNSLIETFMPYLLAKGYPIDADEKEVLKTTFTYIISNISDILTFEYPLTFIESSATDNELYIALSYSGDQYYLSEKGEYEWGYTIPKEGTQLWVDCLTVMEHSKHKKEARQLIEFLSRPDIAALNTLYVEVATPNLSAIKQMPKEFTNDNTLFPPQEIINNSTFNISLDHKQNQIRSRMLRTILKQHESK</sequence>
<dbReference type="SUPFAM" id="SSF53850">
    <property type="entry name" value="Periplasmic binding protein-like II"/>
    <property type="match status" value="1"/>
</dbReference>
<dbReference type="GO" id="GO:0019808">
    <property type="term" value="F:polyamine binding"/>
    <property type="evidence" value="ECO:0007669"/>
    <property type="project" value="InterPro"/>
</dbReference>
<dbReference type="HOGENOM" id="CLU_026974_1_3_6"/>
<dbReference type="Gene3D" id="3.40.190.10">
    <property type="entry name" value="Periplasmic binding protein-like II"/>
    <property type="match status" value="2"/>
</dbReference>
<dbReference type="PANTHER" id="PTHR30222">
    <property type="entry name" value="SPERMIDINE/PUTRESCINE-BINDING PERIPLASMIC PROTEIN"/>
    <property type="match status" value="1"/>
</dbReference>
<dbReference type="EMBL" id="LN554846">
    <property type="protein sequence ID" value="CED70634.1"/>
    <property type="molecule type" value="Genomic_DNA"/>
</dbReference>
<dbReference type="GO" id="GO:0042597">
    <property type="term" value="C:periplasmic space"/>
    <property type="evidence" value="ECO:0007669"/>
    <property type="project" value="UniProtKB-SubCell"/>
</dbReference>
<protein>
    <submittedName>
        <fullName evidence="6">Putative norspermidine sensor I</fullName>
    </submittedName>
</protein>
<evidence type="ECO:0000256" key="3">
    <source>
        <dbReference type="ARBA" id="ARBA00022729"/>
    </source>
</evidence>
<evidence type="ECO:0000256" key="2">
    <source>
        <dbReference type="ARBA" id="ARBA00022448"/>
    </source>
</evidence>